<dbReference type="Pfam" id="PF07645">
    <property type="entry name" value="EGF_CA"/>
    <property type="match status" value="5"/>
</dbReference>
<evidence type="ECO:0000256" key="2">
    <source>
        <dbReference type="ARBA" id="ARBA00022729"/>
    </source>
</evidence>
<feature type="domain" description="EGF-like" evidence="7">
    <location>
        <begin position="75"/>
        <end position="117"/>
    </location>
</feature>
<evidence type="ECO:0000256" key="3">
    <source>
        <dbReference type="ARBA" id="ARBA00022737"/>
    </source>
</evidence>
<dbReference type="PROSITE" id="PS01186">
    <property type="entry name" value="EGF_2"/>
    <property type="match status" value="3"/>
</dbReference>
<dbReference type="InterPro" id="IPR001881">
    <property type="entry name" value="EGF-like_Ca-bd_dom"/>
</dbReference>
<dbReference type="InterPro" id="IPR049883">
    <property type="entry name" value="NOTCH1_EGF-like"/>
</dbReference>
<dbReference type="PANTHER" id="PTHR24034:SF89">
    <property type="entry name" value="COMPLEMENT COMPONENT C1Q RECEPTOR"/>
    <property type="match status" value="1"/>
</dbReference>
<comment type="caution">
    <text evidence="6">Lacks conserved residue(s) required for the propagation of feature annotation.</text>
</comment>
<dbReference type="SMART" id="SM00179">
    <property type="entry name" value="EGF_CA"/>
    <property type="match status" value="5"/>
</dbReference>
<dbReference type="SMART" id="SM00181">
    <property type="entry name" value="EGF"/>
    <property type="match status" value="5"/>
</dbReference>
<dbReference type="EMBL" id="JBJKFK010002534">
    <property type="protein sequence ID" value="KAL3310966.1"/>
    <property type="molecule type" value="Genomic_DNA"/>
</dbReference>
<dbReference type="InterPro" id="IPR009030">
    <property type="entry name" value="Growth_fac_rcpt_cys_sf"/>
</dbReference>
<keyword evidence="3" id="KW-0677">Repeat</keyword>
<organism evidence="8 9">
    <name type="scientific">Cichlidogyrus casuarinus</name>
    <dbReference type="NCBI Taxonomy" id="1844966"/>
    <lineage>
        <taxon>Eukaryota</taxon>
        <taxon>Metazoa</taxon>
        <taxon>Spiralia</taxon>
        <taxon>Lophotrochozoa</taxon>
        <taxon>Platyhelminthes</taxon>
        <taxon>Monogenea</taxon>
        <taxon>Monopisthocotylea</taxon>
        <taxon>Dactylogyridea</taxon>
        <taxon>Ancyrocephalidae</taxon>
        <taxon>Cichlidogyrus</taxon>
    </lineage>
</organism>
<gene>
    <name evidence="8" type="ORF">Ciccas_010459</name>
</gene>
<dbReference type="AlphaFoldDB" id="A0ABD2PU33"/>
<evidence type="ECO:0000256" key="5">
    <source>
        <dbReference type="ARBA" id="ARBA00023180"/>
    </source>
</evidence>
<dbReference type="FunFam" id="2.10.25.10:FF:000005">
    <property type="entry name" value="Fibrillin 2"/>
    <property type="match status" value="2"/>
</dbReference>
<dbReference type="PROSITE" id="PS01187">
    <property type="entry name" value="EGF_CA"/>
    <property type="match status" value="1"/>
</dbReference>
<sequence>MKCRNTLGSYECDCPDGYLKIDQSTCKDINECEIFRHEEACKDERSKCINTPGAYKCLCPSGYSYLGHPTYKCTDIDECSLDANKCGQGHKCINTEGQYQCQCAEGYKPDSSFRQCIDVDECSLQSFNGSMPCPSGQCVNREGGYECECPTGFRLDANNQCVDIQECQEIIGICQSQQQSSGDQNCVNLHGSYRCVNADCPPRYQKSSLPDGFRCEVPVQLRCLHGNQSCNSLLPVTLDKVFVELLSLTRVPRVLRRFRPSRYLTSSQMRIDVREHYAYDLETKQPLNIRDAFKLRMSSTQRGMVELMLLKEIRDPADILISIYTIEEEKVITDTRLHIFITEMAQERVKRSQQGSNYSRRRKRRYISRWGQQALLLL</sequence>
<dbReference type="Proteomes" id="UP001626550">
    <property type="component" value="Unassembled WGS sequence"/>
</dbReference>
<dbReference type="PROSITE" id="PS50026">
    <property type="entry name" value="EGF_3"/>
    <property type="match status" value="2"/>
</dbReference>
<keyword evidence="2" id="KW-0732">Signal</keyword>
<evidence type="ECO:0000259" key="7">
    <source>
        <dbReference type="PROSITE" id="PS50026"/>
    </source>
</evidence>
<dbReference type="FunFam" id="2.10.25.10:FF:000038">
    <property type="entry name" value="Fibrillin 2"/>
    <property type="match status" value="1"/>
</dbReference>
<accession>A0ABD2PU33</accession>
<protein>
    <recommendedName>
        <fullName evidence="7">EGF-like domain-containing protein</fullName>
    </recommendedName>
</protein>
<evidence type="ECO:0000256" key="4">
    <source>
        <dbReference type="ARBA" id="ARBA00023157"/>
    </source>
</evidence>
<dbReference type="InterPro" id="IPR000742">
    <property type="entry name" value="EGF"/>
</dbReference>
<keyword evidence="1 6" id="KW-0245">EGF-like domain</keyword>
<keyword evidence="4" id="KW-1015">Disulfide bond</keyword>
<evidence type="ECO:0000313" key="8">
    <source>
        <dbReference type="EMBL" id="KAL3310966.1"/>
    </source>
</evidence>
<keyword evidence="9" id="KW-1185">Reference proteome</keyword>
<name>A0ABD2PU33_9PLAT</name>
<dbReference type="PROSITE" id="PS00010">
    <property type="entry name" value="ASX_HYDROXYL"/>
    <property type="match status" value="3"/>
</dbReference>
<feature type="domain" description="EGF-like" evidence="7">
    <location>
        <begin position="118"/>
        <end position="162"/>
    </location>
</feature>
<dbReference type="InterPro" id="IPR000152">
    <property type="entry name" value="EGF-type_Asp/Asn_hydroxyl_site"/>
</dbReference>
<dbReference type="CDD" id="cd00054">
    <property type="entry name" value="EGF_CA"/>
    <property type="match status" value="3"/>
</dbReference>
<dbReference type="InterPro" id="IPR050751">
    <property type="entry name" value="ECM_structural_protein"/>
</dbReference>
<evidence type="ECO:0000313" key="9">
    <source>
        <dbReference type="Proteomes" id="UP001626550"/>
    </source>
</evidence>
<keyword evidence="5" id="KW-0325">Glycoprotein</keyword>
<dbReference type="SUPFAM" id="SSF57184">
    <property type="entry name" value="Growth factor receptor domain"/>
    <property type="match status" value="2"/>
</dbReference>
<evidence type="ECO:0000256" key="6">
    <source>
        <dbReference type="PROSITE-ProRule" id="PRU00076"/>
    </source>
</evidence>
<evidence type="ECO:0000256" key="1">
    <source>
        <dbReference type="ARBA" id="ARBA00022536"/>
    </source>
</evidence>
<dbReference type="Gene3D" id="2.10.25.10">
    <property type="entry name" value="Laminin"/>
    <property type="match status" value="5"/>
</dbReference>
<dbReference type="PANTHER" id="PTHR24034">
    <property type="entry name" value="EGF-LIKE DOMAIN-CONTAINING PROTEIN"/>
    <property type="match status" value="1"/>
</dbReference>
<proteinExistence type="predicted"/>
<dbReference type="InterPro" id="IPR018097">
    <property type="entry name" value="EGF_Ca-bd_CS"/>
</dbReference>
<comment type="caution">
    <text evidence="8">The sequence shown here is derived from an EMBL/GenBank/DDBJ whole genome shotgun (WGS) entry which is preliminary data.</text>
</comment>
<reference evidence="8 9" key="1">
    <citation type="submission" date="2024-11" db="EMBL/GenBank/DDBJ databases">
        <title>Adaptive evolution of stress response genes in parasites aligns with host niche diversity.</title>
        <authorList>
            <person name="Hahn C."/>
            <person name="Resl P."/>
        </authorList>
    </citation>
    <scope>NUCLEOTIDE SEQUENCE [LARGE SCALE GENOMIC DNA]</scope>
    <source>
        <strain evidence="8">EGGRZ-B1_66</strain>
        <tissue evidence="8">Body</tissue>
    </source>
</reference>